<organism evidence="1 2">
    <name type="scientific">Candidatus Beckwithbacteria bacterium GW2011_GWA2_43_10</name>
    <dbReference type="NCBI Taxonomy" id="1618369"/>
    <lineage>
        <taxon>Bacteria</taxon>
        <taxon>Candidatus Beckwithiibacteriota</taxon>
    </lineage>
</organism>
<accession>A0A0G1C1Z7</accession>
<evidence type="ECO:0000313" key="2">
    <source>
        <dbReference type="Proteomes" id="UP000034213"/>
    </source>
</evidence>
<evidence type="ECO:0000313" key="1">
    <source>
        <dbReference type="EMBL" id="KKS79670.1"/>
    </source>
</evidence>
<gene>
    <name evidence="1" type="ORF">UV54_C0030G0001</name>
</gene>
<dbReference type="Proteomes" id="UP000034213">
    <property type="component" value="Unassembled WGS sequence"/>
</dbReference>
<name>A0A0G1C1Z7_9BACT</name>
<sequence>MKIILDDFLNAERLGEVSKNNPVYAIIKAVEFKEADELPFPTDKGKHELTLELDGDELKWLANKTSLKALRAKFGVESDSWSGKKIKLWTIEMNIQGKLKSVVYADGE</sequence>
<reference evidence="1 2" key="1">
    <citation type="journal article" date="2015" name="Nature">
        <title>rRNA introns, odd ribosomes, and small enigmatic genomes across a large radiation of phyla.</title>
        <authorList>
            <person name="Brown C.T."/>
            <person name="Hug L.A."/>
            <person name="Thomas B.C."/>
            <person name="Sharon I."/>
            <person name="Castelle C.J."/>
            <person name="Singh A."/>
            <person name="Wilkins M.J."/>
            <person name="Williams K.H."/>
            <person name="Banfield J.F."/>
        </authorList>
    </citation>
    <scope>NUCLEOTIDE SEQUENCE [LARGE SCALE GENOMIC DNA]</scope>
</reference>
<dbReference type="STRING" id="1618369.UV54_C0030G0001"/>
<dbReference type="EMBL" id="LCEW01000030">
    <property type="protein sequence ID" value="KKS79670.1"/>
    <property type="molecule type" value="Genomic_DNA"/>
</dbReference>
<proteinExistence type="predicted"/>
<comment type="caution">
    <text evidence="1">The sequence shown here is derived from an EMBL/GenBank/DDBJ whole genome shotgun (WGS) entry which is preliminary data.</text>
</comment>
<protein>
    <submittedName>
        <fullName evidence="1">Uncharacterized protein</fullName>
    </submittedName>
</protein>
<dbReference type="AlphaFoldDB" id="A0A0G1C1Z7"/>